<dbReference type="GO" id="GO:0008239">
    <property type="term" value="F:dipeptidyl-peptidase activity"/>
    <property type="evidence" value="ECO:0007669"/>
    <property type="project" value="TreeGrafter"/>
</dbReference>
<sequence length="509" mass="58850">MIHLHLVVCALTLVRVFANDFHQQVDFFNGFEGVKRRLDTYTAKQFAQDAVLEDDDEKQWIVQKLDNFDSSNNKTWRQRFAERNQFYKDNNLAFLMIDGQARMSEGWFQHSFMSQLAEKYNAYMFIIEHRFYGASQPIDNISVDSLKYLSSDQALADYAHFIQEMNKKHKFRKAKWIVFGGFYAGSLATWMRYKYPDLVYAAVASSAPLQAQVNFPEYFNTVSHSLGKISSPKCSEAIRNANREISENIHDPEKRKTYRNLFDICKPLENNEKDISIFFATLANTVSGVVTFYRPEAKTHGVSANAVGLCRIMTDESIESPVERYAKWKKEIFGDYCLNANYSALVNALNTTKYSFCPYRQYLYQTCNEFGWYQTSSKKNDIFGNKLPISYFTDFCKDVFNAKFDASTIDEATTATNKKYKGYSIPVSRVLFVHGSLDPWNPLGIKKKPPKGSFAIFIKGTSHCADMFVDNGKDLPQIKKAKDKISRIVKRWVNGRKEFLSEKESVFYY</sequence>
<feature type="signal peptide" evidence="6">
    <location>
        <begin position="1"/>
        <end position="18"/>
    </location>
</feature>
<keyword evidence="8" id="KW-1185">Reference proteome</keyword>
<dbReference type="InterPro" id="IPR008758">
    <property type="entry name" value="Peptidase_S28"/>
</dbReference>
<evidence type="ECO:0000313" key="7">
    <source>
        <dbReference type="EMBL" id="CAH0387263.1"/>
    </source>
</evidence>
<keyword evidence="5" id="KW-0325">Glycoprotein</keyword>
<dbReference type="InterPro" id="IPR042269">
    <property type="entry name" value="Ser_carbopepase_S28_SKS"/>
</dbReference>
<dbReference type="PANTHER" id="PTHR11010">
    <property type="entry name" value="PROTEASE S28 PRO-X CARBOXYPEPTIDASE-RELATED"/>
    <property type="match status" value="1"/>
</dbReference>
<reference evidence="7" key="1">
    <citation type="submission" date="2021-12" db="EMBL/GenBank/DDBJ databases">
        <authorList>
            <person name="King R."/>
        </authorList>
    </citation>
    <scope>NUCLEOTIDE SEQUENCE</scope>
</reference>
<evidence type="ECO:0000256" key="1">
    <source>
        <dbReference type="ARBA" id="ARBA00011079"/>
    </source>
</evidence>
<evidence type="ECO:0000256" key="6">
    <source>
        <dbReference type="SAM" id="SignalP"/>
    </source>
</evidence>
<accession>A0A9P0AAI0</accession>
<evidence type="ECO:0000313" key="8">
    <source>
        <dbReference type="Proteomes" id="UP001152759"/>
    </source>
</evidence>
<organism evidence="7 8">
    <name type="scientific">Bemisia tabaci</name>
    <name type="common">Sweetpotato whitefly</name>
    <name type="synonym">Aleurodes tabaci</name>
    <dbReference type="NCBI Taxonomy" id="7038"/>
    <lineage>
        <taxon>Eukaryota</taxon>
        <taxon>Metazoa</taxon>
        <taxon>Ecdysozoa</taxon>
        <taxon>Arthropoda</taxon>
        <taxon>Hexapoda</taxon>
        <taxon>Insecta</taxon>
        <taxon>Pterygota</taxon>
        <taxon>Neoptera</taxon>
        <taxon>Paraneoptera</taxon>
        <taxon>Hemiptera</taxon>
        <taxon>Sternorrhyncha</taxon>
        <taxon>Aleyrodoidea</taxon>
        <taxon>Aleyrodidae</taxon>
        <taxon>Aleyrodinae</taxon>
        <taxon>Bemisia</taxon>
    </lineage>
</organism>
<keyword evidence="3 6" id="KW-0732">Signal</keyword>
<evidence type="ECO:0000256" key="3">
    <source>
        <dbReference type="ARBA" id="ARBA00022729"/>
    </source>
</evidence>
<comment type="similarity">
    <text evidence="1">Belongs to the peptidase S28 family.</text>
</comment>
<evidence type="ECO:0000256" key="4">
    <source>
        <dbReference type="ARBA" id="ARBA00022801"/>
    </source>
</evidence>
<dbReference type="SUPFAM" id="SSF53474">
    <property type="entry name" value="alpha/beta-Hydrolases"/>
    <property type="match status" value="1"/>
</dbReference>
<dbReference type="Proteomes" id="UP001152759">
    <property type="component" value="Chromosome 3"/>
</dbReference>
<keyword evidence="2" id="KW-0645">Protease</keyword>
<protein>
    <recommendedName>
        <fullName evidence="9">Serine protease K12H4.7</fullName>
    </recommendedName>
</protein>
<dbReference type="Gene3D" id="1.20.120.980">
    <property type="entry name" value="Serine carboxypeptidase S28, SKS domain"/>
    <property type="match status" value="1"/>
</dbReference>
<dbReference type="EMBL" id="OU963864">
    <property type="protein sequence ID" value="CAH0387263.1"/>
    <property type="molecule type" value="Genomic_DNA"/>
</dbReference>
<dbReference type="PANTHER" id="PTHR11010:SF117">
    <property type="entry name" value="SERINE PROTEASE 16"/>
    <property type="match status" value="1"/>
</dbReference>
<gene>
    <name evidence="7" type="ORF">BEMITA_LOCUS6302</name>
</gene>
<name>A0A9P0AAI0_BEMTA</name>
<dbReference type="AlphaFoldDB" id="A0A9P0AAI0"/>
<dbReference type="Pfam" id="PF05577">
    <property type="entry name" value="Peptidase_S28"/>
    <property type="match status" value="1"/>
</dbReference>
<evidence type="ECO:0000256" key="2">
    <source>
        <dbReference type="ARBA" id="ARBA00022670"/>
    </source>
</evidence>
<dbReference type="GO" id="GO:0006508">
    <property type="term" value="P:proteolysis"/>
    <property type="evidence" value="ECO:0007669"/>
    <property type="project" value="UniProtKB-KW"/>
</dbReference>
<dbReference type="InterPro" id="IPR029058">
    <property type="entry name" value="AB_hydrolase_fold"/>
</dbReference>
<evidence type="ECO:0000256" key="5">
    <source>
        <dbReference type="ARBA" id="ARBA00023180"/>
    </source>
</evidence>
<dbReference type="Gene3D" id="3.40.50.1820">
    <property type="entry name" value="alpha/beta hydrolase"/>
    <property type="match status" value="1"/>
</dbReference>
<evidence type="ECO:0008006" key="9">
    <source>
        <dbReference type="Google" id="ProtNLM"/>
    </source>
</evidence>
<keyword evidence="4" id="KW-0378">Hydrolase</keyword>
<feature type="chain" id="PRO_5040425496" description="Serine protease K12H4.7" evidence="6">
    <location>
        <begin position="19"/>
        <end position="509"/>
    </location>
</feature>
<proteinExistence type="inferred from homology"/>
<dbReference type="GO" id="GO:0070008">
    <property type="term" value="F:serine-type exopeptidase activity"/>
    <property type="evidence" value="ECO:0007669"/>
    <property type="project" value="InterPro"/>
</dbReference>